<dbReference type="Proteomes" id="UP000595231">
    <property type="component" value="Chromosome"/>
</dbReference>
<dbReference type="PANTHER" id="PTHR43377:SF1">
    <property type="entry name" value="BILIVERDIN REDUCTASE A"/>
    <property type="match status" value="1"/>
</dbReference>
<proteinExistence type="predicted"/>
<protein>
    <submittedName>
        <fullName evidence="3">Gfo/Idh/MocA family oxidoreductase</fullName>
    </submittedName>
</protein>
<evidence type="ECO:0000313" key="4">
    <source>
        <dbReference type="Proteomes" id="UP000595231"/>
    </source>
</evidence>
<dbReference type="InterPro" id="IPR000683">
    <property type="entry name" value="Gfo/Idh/MocA-like_OxRdtase_N"/>
</dbReference>
<feature type="domain" description="GFO/IDH/MocA-like oxidoreductase" evidence="2">
    <location>
        <begin position="128"/>
        <end position="251"/>
    </location>
</feature>
<dbReference type="EMBL" id="CP065997">
    <property type="protein sequence ID" value="QQB36597.1"/>
    <property type="molecule type" value="Genomic_DNA"/>
</dbReference>
<dbReference type="Pfam" id="PF22725">
    <property type="entry name" value="GFO_IDH_MocA_C3"/>
    <property type="match status" value="1"/>
</dbReference>
<dbReference type="SUPFAM" id="SSF51735">
    <property type="entry name" value="NAD(P)-binding Rossmann-fold domains"/>
    <property type="match status" value="1"/>
</dbReference>
<dbReference type="Pfam" id="PF01408">
    <property type="entry name" value="GFO_IDH_MocA"/>
    <property type="match status" value="1"/>
</dbReference>
<dbReference type="PANTHER" id="PTHR43377">
    <property type="entry name" value="BILIVERDIN REDUCTASE A"/>
    <property type="match status" value="1"/>
</dbReference>
<dbReference type="InterPro" id="IPR051450">
    <property type="entry name" value="Gfo/Idh/MocA_Oxidoreductases"/>
</dbReference>
<gene>
    <name evidence="3" type="ORF">I6I07_08340</name>
</gene>
<dbReference type="InterPro" id="IPR036291">
    <property type="entry name" value="NAD(P)-bd_dom_sf"/>
</dbReference>
<reference evidence="3 4" key="1">
    <citation type="submission" date="2020-12" db="EMBL/GenBank/DDBJ databases">
        <title>FDA dAtabase for Regulatory Grade micrObial Sequences (FDA-ARGOS): Supporting development and validation of Infectious Disease Dx tests.</title>
        <authorList>
            <person name="Sproer C."/>
            <person name="Gronow S."/>
            <person name="Severitt S."/>
            <person name="Schroder I."/>
            <person name="Tallon L."/>
            <person name="Sadzewicz L."/>
            <person name="Zhao X."/>
            <person name="Boylan J."/>
            <person name="Ott S."/>
            <person name="Bowen H."/>
            <person name="Vavikolanu K."/>
            <person name="Mehta A."/>
            <person name="Aluvathingal J."/>
            <person name="Nadendla S."/>
            <person name="Lowell S."/>
            <person name="Myers T."/>
            <person name="Yan Y."/>
            <person name="Sichtig H."/>
        </authorList>
    </citation>
    <scope>NUCLEOTIDE SEQUENCE [LARGE SCALE GENOMIC DNA]</scope>
    <source>
        <strain evidence="3 4">FDAARGOS_1050</strain>
    </source>
</reference>
<evidence type="ECO:0000259" key="2">
    <source>
        <dbReference type="Pfam" id="PF22725"/>
    </source>
</evidence>
<dbReference type="RefSeq" id="WP_198486288.1">
    <property type="nucleotide sequence ID" value="NZ_CP065997.1"/>
</dbReference>
<organism evidence="3 4">
    <name type="scientific">Achromobacter deleyi</name>
    <dbReference type="NCBI Taxonomy" id="1353891"/>
    <lineage>
        <taxon>Bacteria</taxon>
        <taxon>Pseudomonadati</taxon>
        <taxon>Pseudomonadota</taxon>
        <taxon>Betaproteobacteria</taxon>
        <taxon>Burkholderiales</taxon>
        <taxon>Alcaligenaceae</taxon>
        <taxon>Achromobacter</taxon>
    </lineage>
</organism>
<accession>A0A7T4B6N8</accession>
<dbReference type="Gene3D" id="3.40.50.720">
    <property type="entry name" value="NAD(P)-binding Rossmann-like Domain"/>
    <property type="match status" value="1"/>
</dbReference>
<dbReference type="InterPro" id="IPR055170">
    <property type="entry name" value="GFO_IDH_MocA-like_dom"/>
</dbReference>
<evidence type="ECO:0000259" key="1">
    <source>
        <dbReference type="Pfam" id="PF01408"/>
    </source>
</evidence>
<dbReference type="Gene3D" id="3.30.360.10">
    <property type="entry name" value="Dihydrodipicolinate Reductase, domain 2"/>
    <property type="match status" value="1"/>
</dbReference>
<name>A0A7T4B6N8_9BURK</name>
<sequence length="326" mass="35529">MKILIIGTGSIGQRHINSLKSLRQDLGWVLLRSRVYHDALSASLDAIVCDNVDDALAQQPDLAVIASPSSLHIEVLPKLLDAGIALYIEKPVVTNRAQLAQLIEAANRHRGKAPTLVGCNLRFLPALAQMRQRLLETDMGAIVRGDFQAGQWLPDWRPASDYRKSYSASHALGGGVMLDLIHEVDAARWLLGEFDSVKAFSGKLSSLEIETEDVACIAMRARQGTLATVSVDYISRQPLRRYLVVTESGTLVCDLIGKTLHLTQAGGRQLLLTNDPADFDVAATYPSAMAELLSALDTNRETSQPLTEGIASLDLLLRAREACRNP</sequence>
<evidence type="ECO:0000313" key="3">
    <source>
        <dbReference type="EMBL" id="QQB36597.1"/>
    </source>
</evidence>
<feature type="domain" description="Gfo/Idh/MocA-like oxidoreductase N-terminal" evidence="1">
    <location>
        <begin position="1"/>
        <end position="109"/>
    </location>
</feature>
<dbReference type="GO" id="GO:0000166">
    <property type="term" value="F:nucleotide binding"/>
    <property type="evidence" value="ECO:0007669"/>
    <property type="project" value="InterPro"/>
</dbReference>
<dbReference type="SUPFAM" id="SSF55347">
    <property type="entry name" value="Glyceraldehyde-3-phosphate dehydrogenase-like, C-terminal domain"/>
    <property type="match status" value="1"/>
</dbReference>
<dbReference type="AlphaFoldDB" id="A0A7T4B6N8"/>